<dbReference type="EMBL" id="CM042054">
    <property type="protein sequence ID" value="KAI3707160.1"/>
    <property type="molecule type" value="Genomic_DNA"/>
</dbReference>
<proteinExistence type="predicted"/>
<gene>
    <name evidence="1" type="ORF">L6452_25428</name>
</gene>
<organism evidence="1 2">
    <name type="scientific">Arctium lappa</name>
    <name type="common">Greater burdock</name>
    <name type="synonym">Lappa major</name>
    <dbReference type="NCBI Taxonomy" id="4217"/>
    <lineage>
        <taxon>Eukaryota</taxon>
        <taxon>Viridiplantae</taxon>
        <taxon>Streptophyta</taxon>
        <taxon>Embryophyta</taxon>
        <taxon>Tracheophyta</taxon>
        <taxon>Spermatophyta</taxon>
        <taxon>Magnoliopsida</taxon>
        <taxon>eudicotyledons</taxon>
        <taxon>Gunneridae</taxon>
        <taxon>Pentapetalae</taxon>
        <taxon>asterids</taxon>
        <taxon>campanulids</taxon>
        <taxon>Asterales</taxon>
        <taxon>Asteraceae</taxon>
        <taxon>Carduoideae</taxon>
        <taxon>Cardueae</taxon>
        <taxon>Arctiinae</taxon>
        <taxon>Arctium</taxon>
    </lineage>
</organism>
<reference evidence="2" key="1">
    <citation type="journal article" date="2022" name="Mol. Ecol. Resour.">
        <title>The genomes of chicory, endive, great burdock and yacon provide insights into Asteraceae palaeo-polyploidization history and plant inulin production.</title>
        <authorList>
            <person name="Fan W."/>
            <person name="Wang S."/>
            <person name="Wang H."/>
            <person name="Wang A."/>
            <person name="Jiang F."/>
            <person name="Liu H."/>
            <person name="Zhao H."/>
            <person name="Xu D."/>
            <person name="Zhang Y."/>
        </authorList>
    </citation>
    <scope>NUCLEOTIDE SEQUENCE [LARGE SCALE GENOMIC DNA]</scope>
    <source>
        <strain evidence="2">cv. Niubang</strain>
    </source>
</reference>
<comment type="caution">
    <text evidence="1">The sequence shown here is derived from an EMBL/GenBank/DDBJ whole genome shotgun (WGS) entry which is preliminary data.</text>
</comment>
<evidence type="ECO:0000313" key="2">
    <source>
        <dbReference type="Proteomes" id="UP001055879"/>
    </source>
</evidence>
<dbReference type="Proteomes" id="UP001055879">
    <property type="component" value="Linkage Group LG08"/>
</dbReference>
<name>A0ACB9AC21_ARCLA</name>
<sequence>MRRHQGAKPKNYSIMEVDHRPRQLKSDDEVVELSAITYNDLDEPTCETVEKGATPIHMKPTTESGERDNMHNKEIKGIPTINLESDERRTTHLLRLTKPDDFSKKKADNKVNKPKRRNPNTNVIGIRTHTTPMVLHETIGQLKDKQKIVVKEMGLESLLTRLCTFNNLAEVDVNRKLLPLHAWNMDLLRQMHKTGLREGGLHMAEVRQDRTSPPQVVETAYEQQIVDLSIQKMVTSEPKLPEPQKDEDQRSEDPADEDDCAYDEEEVLINEARDMFPTNPCFDHYKESLDFLFREDNTQDDTMSNSDEEGNTDDAIEPDEKINQHVHQKMIVTPTKFNEDASLEDIQPLSHIWYSPITYNLIDYAIVEKSASKQRTLAVTTTYASNTASKQFVPEAMGAQQHGSKTSAPSFKLGFSTITGNPYERRDAKGKDKMAEEDCPPKANRREVKLGDLMSSPYVKRQVLLGKSITTEERKPSLKRLVLLQQIVIVVDKISEHVLWYRLKGGGEGLQAEDTSSCAIVSVAGKDENMD</sequence>
<evidence type="ECO:0000313" key="1">
    <source>
        <dbReference type="EMBL" id="KAI3707160.1"/>
    </source>
</evidence>
<keyword evidence="2" id="KW-1185">Reference proteome</keyword>
<reference evidence="1 2" key="2">
    <citation type="journal article" date="2022" name="Mol. Ecol. Resour.">
        <title>The genomes of chicory, endive, great burdock and yacon provide insights into Asteraceae paleo-polyploidization history and plant inulin production.</title>
        <authorList>
            <person name="Fan W."/>
            <person name="Wang S."/>
            <person name="Wang H."/>
            <person name="Wang A."/>
            <person name="Jiang F."/>
            <person name="Liu H."/>
            <person name="Zhao H."/>
            <person name="Xu D."/>
            <person name="Zhang Y."/>
        </authorList>
    </citation>
    <scope>NUCLEOTIDE SEQUENCE [LARGE SCALE GENOMIC DNA]</scope>
    <source>
        <strain evidence="2">cv. Niubang</strain>
    </source>
</reference>
<accession>A0ACB9AC21</accession>
<protein>
    <submittedName>
        <fullName evidence="1">Uncharacterized protein</fullName>
    </submittedName>
</protein>